<gene>
    <name evidence="4" type="ORF">H9867_06265</name>
</gene>
<sequence length="315" mass="32448">MNRAPRLFLVRHGQTTSNTIHALDTALPGADLTPLGRQQATEAGEALASRTRRLKVVSSQAARAQQTAVNLAVAFARAGGQLVPAGGSSSFFSDGTAAHLAEQALSGAHERPGAADSPPHSPSAPALPTPRELLDTLGMIPGVAEIAAGDMEMRNDEDAHQAYLGILGGWLHGQRDDRVPGGHTAWEVLGQYVPQLLGLLGEAGGAGAAGAGENSAAAGEPYDIALVSHGAVIRLVAQFLGNVDPDWALAAYLKNAQAVELDPAGAMDLLGDSEPSLGAAISPEGAVLTPEDVEQWENSMKVVSWADHGTPEPRS</sequence>
<dbReference type="CDD" id="cd07067">
    <property type="entry name" value="HP_PGM_like"/>
    <property type="match status" value="1"/>
</dbReference>
<reference evidence="4" key="2">
    <citation type="submission" date="2021-04" db="EMBL/GenBank/DDBJ databases">
        <authorList>
            <person name="Gilroy R."/>
        </authorList>
    </citation>
    <scope>NUCLEOTIDE SEQUENCE</scope>
    <source>
        <strain evidence="4">4376</strain>
    </source>
</reference>
<dbReference type="InterPro" id="IPR050275">
    <property type="entry name" value="PGM_Phosphatase"/>
</dbReference>
<feature type="region of interest" description="Disordered" evidence="3">
    <location>
        <begin position="106"/>
        <end position="130"/>
    </location>
</feature>
<feature type="compositionally biased region" description="Pro residues" evidence="3">
    <location>
        <begin position="119"/>
        <end position="128"/>
    </location>
</feature>
<accession>A0A9D1RZC3</accession>
<evidence type="ECO:0000256" key="1">
    <source>
        <dbReference type="ARBA" id="ARBA00023152"/>
    </source>
</evidence>
<dbReference type="Gene3D" id="3.40.50.1240">
    <property type="entry name" value="Phosphoglycerate mutase-like"/>
    <property type="match status" value="1"/>
</dbReference>
<dbReference type="SUPFAM" id="SSF53254">
    <property type="entry name" value="Phosphoglycerate mutase-like"/>
    <property type="match status" value="1"/>
</dbReference>
<evidence type="ECO:0000256" key="3">
    <source>
        <dbReference type="SAM" id="MobiDB-lite"/>
    </source>
</evidence>
<evidence type="ECO:0000256" key="2">
    <source>
        <dbReference type="ARBA" id="ARBA00023235"/>
    </source>
</evidence>
<dbReference type="InterPro" id="IPR001345">
    <property type="entry name" value="PG/BPGM_mutase_AS"/>
</dbReference>
<dbReference type="PANTHER" id="PTHR48100">
    <property type="entry name" value="BROAD-SPECIFICITY PHOSPHATASE YOR283W-RELATED"/>
    <property type="match status" value="1"/>
</dbReference>
<dbReference type="GO" id="GO:0005737">
    <property type="term" value="C:cytoplasm"/>
    <property type="evidence" value="ECO:0007669"/>
    <property type="project" value="TreeGrafter"/>
</dbReference>
<dbReference type="Pfam" id="PF00300">
    <property type="entry name" value="His_Phos_1"/>
    <property type="match status" value="2"/>
</dbReference>
<dbReference type="InterPro" id="IPR029033">
    <property type="entry name" value="His_PPase_superfam"/>
</dbReference>
<evidence type="ECO:0000313" key="4">
    <source>
        <dbReference type="EMBL" id="HIW96068.1"/>
    </source>
</evidence>
<keyword evidence="2" id="KW-0413">Isomerase</keyword>
<dbReference type="InterPro" id="IPR013078">
    <property type="entry name" value="His_Pase_superF_clade-1"/>
</dbReference>
<dbReference type="SMART" id="SM00855">
    <property type="entry name" value="PGAM"/>
    <property type="match status" value="1"/>
</dbReference>
<dbReference type="GO" id="GO:0016791">
    <property type="term" value="F:phosphatase activity"/>
    <property type="evidence" value="ECO:0007669"/>
    <property type="project" value="TreeGrafter"/>
</dbReference>
<protein>
    <submittedName>
        <fullName evidence="4">Phosphoglycerate mutase family protein</fullName>
    </submittedName>
</protein>
<dbReference type="EMBL" id="DXFZ01000076">
    <property type="protein sequence ID" value="HIW96068.1"/>
    <property type="molecule type" value="Genomic_DNA"/>
</dbReference>
<comment type="caution">
    <text evidence="4">The sequence shown here is derived from an EMBL/GenBank/DDBJ whole genome shotgun (WGS) entry which is preliminary data.</text>
</comment>
<keyword evidence="1" id="KW-0324">Glycolysis</keyword>
<dbReference type="Proteomes" id="UP000824189">
    <property type="component" value="Unassembled WGS sequence"/>
</dbReference>
<dbReference type="AlphaFoldDB" id="A0A9D1RZC3"/>
<reference evidence="4" key="1">
    <citation type="journal article" date="2021" name="PeerJ">
        <title>Extensive microbial diversity within the chicken gut microbiome revealed by metagenomics and culture.</title>
        <authorList>
            <person name="Gilroy R."/>
            <person name="Ravi A."/>
            <person name="Getino M."/>
            <person name="Pursley I."/>
            <person name="Horton D.L."/>
            <person name="Alikhan N.F."/>
            <person name="Baker D."/>
            <person name="Gharbi K."/>
            <person name="Hall N."/>
            <person name="Watson M."/>
            <person name="Adriaenssens E.M."/>
            <person name="Foster-Nyarko E."/>
            <person name="Jarju S."/>
            <person name="Secka A."/>
            <person name="Antonio M."/>
            <person name="Oren A."/>
            <person name="Chaudhuri R.R."/>
            <person name="La Ragione R."/>
            <person name="Hildebrand F."/>
            <person name="Pallen M.J."/>
        </authorList>
    </citation>
    <scope>NUCLEOTIDE SEQUENCE</scope>
    <source>
        <strain evidence="4">4376</strain>
    </source>
</reference>
<dbReference type="PANTHER" id="PTHR48100:SF1">
    <property type="entry name" value="HISTIDINE PHOSPHATASE FAMILY PROTEIN-RELATED"/>
    <property type="match status" value="1"/>
</dbReference>
<organism evidence="4 5">
    <name type="scientific">Candidatus Corynebacterium gallistercoris</name>
    <dbReference type="NCBI Taxonomy" id="2838530"/>
    <lineage>
        <taxon>Bacteria</taxon>
        <taxon>Bacillati</taxon>
        <taxon>Actinomycetota</taxon>
        <taxon>Actinomycetes</taxon>
        <taxon>Mycobacteriales</taxon>
        <taxon>Corynebacteriaceae</taxon>
        <taxon>Corynebacterium</taxon>
    </lineage>
</organism>
<dbReference type="PROSITE" id="PS00175">
    <property type="entry name" value="PG_MUTASE"/>
    <property type="match status" value="1"/>
</dbReference>
<evidence type="ECO:0000313" key="5">
    <source>
        <dbReference type="Proteomes" id="UP000824189"/>
    </source>
</evidence>
<name>A0A9D1RZC3_9CORY</name>
<proteinExistence type="predicted"/>